<dbReference type="Gene3D" id="3.80.10.10">
    <property type="entry name" value="Ribonuclease Inhibitor"/>
    <property type="match status" value="1"/>
</dbReference>
<evidence type="ECO:0000256" key="2">
    <source>
        <dbReference type="ARBA" id="ARBA00022821"/>
    </source>
</evidence>
<dbReference type="Pfam" id="PF00931">
    <property type="entry name" value="NB-ARC"/>
    <property type="match status" value="1"/>
</dbReference>
<dbReference type="InterPro" id="IPR002182">
    <property type="entry name" value="NB-ARC"/>
</dbReference>
<dbReference type="GO" id="GO:0043531">
    <property type="term" value="F:ADP binding"/>
    <property type="evidence" value="ECO:0007669"/>
    <property type="project" value="InterPro"/>
</dbReference>
<dbReference type="InterPro" id="IPR032675">
    <property type="entry name" value="LRR_dom_sf"/>
</dbReference>
<reference evidence="5" key="1">
    <citation type="submission" date="2015-03" db="EMBL/GenBank/DDBJ databases">
        <title>A transcriptome of Araucaria cunninghamii, an australian fine timber species.</title>
        <authorList>
            <person name="Jing Yi C.J.Y."/>
            <person name="Yin San L.Y.S."/>
            <person name="Abdul Karim S.S."/>
            <person name="Wan Azmi N.N."/>
            <person name="Hercus R.R."/>
            <person name="Croft L.L."/>
        </authorList>
    </citation>
    <scope>NUCLEOTIDE SEQUENCE</scope>
    <source>
        <strain evidence="5">MI0301</strain>
        <tissue evidence="5">Leaf</tissue>
    </source>
</reference>
<evidence type="ECO:0000313" key="5">
    <source>
        <dbReference type="EMBL" id="JAG92989.1"/>
    </source>
</evidence>
<dbReference type="Gene3D" id="3.40.50.300">
    <property type="entry name" value="P-loop containing nucleotide triphosphate hydrolases"/>
    <property type="match status" value="1"/>
</dbReference>
<protein>
    <submittedName>
        <fullName evidence="5">Uncharacterized protein</fullName>
    </submittedName>
</protein>
<dbReference type="InterPro" id="IPR036388">
    <property type="entry name" value="WH-like_DNA-bd_sf"/>
</dbReference>
<sequence length="828" mass="93574">MMQICARVSALLDALIPVIHKICVLDVQLPEDEQSPVCQEFYKTLIGGLELVKKYEKIGDFNLLLRYRYVFQFLNLEKQIDGFVRVLDARTSLEVRKLLLEVRNAYLDLQPIEISNRLNESLFKQASMLTNNPTQNSMMLRQMNTDDLFGSPEMEQEDDSAFSYDSTVCGSSQFYVGLEKSTWNLKKLISQMDVSVVGVQCMGGGGKTTLSLALCNDSQIKGDFGSRVFFFVVSQSPNLKGLLETMWEKIVGTRKPEFQNVEDAHRQLQEQILKQSKPTLVILDDVWSRATLEKLLFEGPAYITVVTTRDSSTLPQNPSTRLYQLPLLGEDDASALFCFWAFGEKRIPSSADTNLVKEVLAECKGLPLALKVIGSSLYGEPRVVWESAKNKLSKGEPISDYHKDGLVTRLATSIDCLDEVARECFLDLGSFPEDRKISVDALLDIWVYVRNLEWEDAFVILLELASRNLLNLNLTSKPGSSAAISHGSASELYFSQHDVMRDLALYLGCQGSIINRKRLIMPKKERNLPVKWELYKYKKFDAQVVSVHTGSMDETQWFDMSFPETEALVLIFSASDYFLPPFLKSMKNLKFLMIFNYGSKRAAVKGLGCLSSLAQLRSVRLERLIAPPVLQQSNTLQKLEKLSLSLCEGFGNVSSVKNTDLSFRLPVSKDFNLDHCSDLEDLPPALFDMPFAQSWSITNCHQVQSLPYDFGNLTSVRMLRLSALPGLKELPASIGKLAQLEYLDISQCECLKELPVEIGWLKGLKELDMRECSRLKKLPRSVCELKSLKHVICDEKMGIQWKRAKAISIKDLIVEVVEAQFSLDWLDD</sequence>
<keyword evidence="1" id="KW-0677">Repeat</keyword>
<feature type="domain" description="NB-ARC" evidence="3">
    <location>
        <begin position="186"/>
        <end position="343"/>
    </location>
</feature>
<dbReference type="PANTHER" id="PTHR36766:SF30">
    <property type="entry name" value="TIR-NBS TYPE DISEASE RESISTANCE PROTEIN-RELATED"/>
    <property type="match status" value="1"/>
</dbReference>
<feature type="domain" description="Disease resistance R13L4/SHOC-2-like LRR" evidence="4">
    <location>
        <begin position="734"/>
        <end position="797"/>
    </location>
</feature>
<dbReference type="PANTHER" id="PTHR36766">
    <property type="entry name" value="PLANT BROAD-SPECTRUM MILDEW RESISTANCE PROTEIN RPW8"/>
    <property type="match status" value="1"/>
</dbReference>
<organism evidence="5">
    <name type="scientific">Araucaria cunninghamii</name>
    <name type="common">Hoop pine</name>
    <name type="synonym">Moreton Bay pine</name>
    <dbReference type="NCBI Taxonomy" id="56994"/>
    <lineage>
        <taxon>Eukaryota</taxon>
        <taxon>Viridiplantae</taxon>
        <taxon>Streptophyta</taxon>
        <taxon>Embryophyta</taxon>
        <taxon>Tracheophyta</taxon>
        <taxon>Spermatophyta</taxon>
        <taxon>Pinopsida</taxon>
        <taxon>Pinidae</taxon>
        <taxon>Conifers II</taxon>
        <taxon>Araucariales</taxon>
        <taxon>Araucariaceae</taxon>
        <taxon>Araucaria</taxon>
    </lineage>
</organism>
<evidence type="ECO:0000256" key="1">
    <source>
        <dbReference type="ARBA" id="ARBA00022737"/>
    </source>
</evidence>
<accession>A0A0D6QRR7</accession>
<proteinExistence type="predicted"/>
<name>A0A0D6QRR7_ARACU</name>
<dbReference type="SUPFAM" id="SSF52540">
    <property type="entry name" value="P-loop containing nucleoside triphosphate hydrolases"/>
    <property type="match status" value="1"/>
</dbReference>
<dbReference type="InterPro" id="IPR042197">
    <property type="entry name" value="Apaf_helical"/>
</dbReference>
<dbReference type="InterPro" id="IPR055414">
    <property type="entry name" value="LRR_R13L4/SHOC2-like"/>
</dbReference>
<evidence type="ECO:0000259" key="3">
    <source>
        <dbReference type="Pfam" id="PF00931"/>
    </source>
</evidence>
<dbReference type="GO" id="GO:0006952">
    <property type="term" value="P:defense response"/>
    <property type="evidence" value="ECO:0007669"/>
    <property type="project" value="UniProtKB-KW"/>
</dbReference>
<keyword evidence="2" id="KW-0611">Plant defense</keyword>
<dbReference type="PRINTS" id="PR00364">
    <property type="entry name" value="DISEASERSIST"/>
</dbReference>
<evidence type="ECO:0000259" key="4">
    <source>
        <dbReference type="Pfam" id="PF23598"/>
    </source>
</evidence>
<dbReference type="EMBL" id="GCKF01057195">
    <property type="protein sequence ID" value="JAG92989.1"/>
    <property type="molecule type" value="Transcribed_RNA"/>
</dbReference>
<dbReference type="InterPro" id="IPR027417">
    <property type="entry name" value="P-loop_NTPase"/>
</dbReference>
<dbReference type="Pfam" id="PF23598">
    <property type="entry name" value="LRR_14"/>
    <property type="match status" value="1"/>
</dbReference>
<dbReference type="SUPFAM" id="SSF52047">
    <property type="entry name" value="RNI-like"/>
    <property type="match status" value="1"/>
</dbReference>
<dbReference type="Gene3D" id="1.10.8.430">
    <property type="entry name" value="Helical domain of apoptotic protease-activating factors"/>
    <property type="match status" value="1"/>
</dbReference>
<dbReference type="Gene3D" id="1.10.10.10">
    <property type="entry name" value="Winged helix-like DNA-binding domain superfamily/Winged helix DNA-binding domain"/>
    <property type="match status" value="1"/>
</dbReference>
<dbReference type="AlphaFoldDB" id="A0A0D6QRR7"/>